<organism evidence="2 3">
    <name type="scientific">Halorubrum alkaliphilum</name>
    <dbReference type="NCBI Taxonomy" id="261290"/>
    <lineage>
        <taxon>Archaea</taxon>
        <taxon>Methanobacteriati</taxon>
        <taxon>Methanobacteriota</taxon>
        <taxon>Stenosarchaea group</taxon>
        <taxon>Halobacteria</taxon>
        <taxon>Halobacteriales</taxon>
        <taxon>Haloferacaceae</taxon>
        <taxon>Halorubrum</taxon>
    </lineage>
</organism>
<sequence>MVYKRSRRLPTSLLGAREKRARGSRGPPPPAAAGGAPAGGGGGGVGGGGGA</sequence>
<accession>A0A8T4GE41</accession>
<evidence type="ECO:0000313" key="3">
    <source>
        <dbReference type="Proteomes" id="UP000823588"/>
    </source>
</evidence>
<dbReference type="AlphaFoldDB" id="A0A8T4GE41"/>
<keyword evidence="3" id="KW-1185">Reference proteome</keyword>
<proteinExistence type="predicted"/>
<name>A0A8T4GE41_9EURY</name>
<evidence type="ECO:0000256" key="1">
    <source>
        <dbReference type="SAM" id="MobiDB-lite"/>
    </source>
</evidence>
<reference evidence="2" key="1">
    <citation type="submission" date="2021-03" db="EMBL/GenBank/DDBJ databases">
        <title>Genomic Encyclopedia of Type Strains, Phase IV (KMG-IV): sequencing the most valuable type-strain genomes for metagenomic binning, comparative biology and taxonomic classification.</title>
        <authorList>
            <person name="Goeker M."/>
        </authorList>
    </citation>
    <scope>NUCLEOTIDE SEQUENCE</scope>
    <source>
        <strain evidence="2">DSM 23564</strain>
    </source>
</reference>
<feature type="non-terminal residue" evidence="2">
    <location>
        <position position="51"/>
    </location>
</feature>
<dbReference type="Proteomes" id="UP000823588">
    <property type="component" value="Unassembled WGS sequence"/>
</dbReference>
<protein>
    <submittedName>
        <fullName evidence="2">Putative membrane protein</fullName>
    </submittedName>
</protein>
<gene>
    <name evidence="2" type="ORF">J2751_000491</name>
</gene>
<evidence type="ECO:0000313" key="2">
    <source>
        <dbReference type="EMBL" id="MBP1921502.1"/>
    </source>
</evidence>
<dbReference type="EMBL" id="JAGGKQ010000002">
    <property type="protein sequence ID" value="MBP1921502.1"/>
    <property type="molecule type" value="Genomic_DNA"/>
</dbReference>
<feature type="region of interest" description="Disordered" evidence="1">
    <location>
        <begin position="1"/>
        <end position="51"/>
    </location>
</feature>
<feature type="compositionally biased region" description="Gly residues" evidence="1">
    <location>
        <begin position="36"/>
        <end position="51"/>
    </location>
</feature>
<comment type="caution">
    <text evidence="2">The sequence shown here is derived from an EMBL/GenBank/DDBJ whole genome shotgun (WGS) entry which is preliminary data.</text>
</comment>